<proteinExistence type="predicted"/>
<feature type="transmembrane region" description="Helical" evidence="1">
    <location>
        <begin position="12"/>
        <end position="33"/>
    </location>
</feature>
<keyword evidence="1" id="KW-1133">Transmembrane helix</keyword>
<protein>
    <submittedName>
        <fullName evidence="2">Putative ABC-transporter type IV</fullName>
    </submittedName>
</protein>
<organism evidence="2 3">
    <name type="scientific">Clostridium amylolyticum</name>
    <dbReference type="NCBI Taxonomy" id="1121298"/>
    <lineage>
        <taxon>Bacteria</taxon>
        <taxon>Bacillati</taxon>
        <taxon>Bacillota</taxon>
        <taxon>Clostridia</taxon>
        <taxon>Eubacteriales</taxon>
        <taxon>Clostridiaceae</taxon>
        <taxon>Clostridium</taxon>
    </lineage>
</organism>
<dbReference type="Pfam" id="PF06541">
    <property type="entry name" value="ABC_trans_CmpB"/>
    <property type="match status" value="1"/>
</dbReference>
<feature type="transmembrane region" description="Helical" evidence="1">
    <location>
        <begin position="67"/>
        <end position="87"/>
    </location>
</feature>
<gene>
    <name evidence="2" type="ORF">SAMN05444401_0538</name>
</gene>
<dbReference type="Proteomes" id="UP000184080">
    <property type="component" value="Unassembled WGS sequence"/>
</dbReference>
<evidence type="ECO:0000256" key="1">
    <source>
        <dbReference type="SAM" id="Phobius"/>
    </source>
</evidence>
<evidence type="ECO:0000313" key="2">
    <source>
        <dbReference type="EMBL" id="SHK08195.1"/>
    </source>
</evidence>
<keyword evidence="1" id="KW-0812">Transmembrane</keyword>
<name>A0A1M6PJT4_9CLOT</name>
<dbReference type="InterPro" id="IPR010540">
    <property type="entry name" value="CmpB_TMEM229"/>
</dbReference>
<keyword evidence="1" id="KW-0472">Membrane</keyword>
<dbReference type="OrthoDB" id="9789229at2"/>
<dbReference type="RefSeq" id="WP_073012945.1">
    <property type="nucleotide sequence ID" value="NZ_FQZO01000017.1"/>
</dbReference>
<feature type="transmembrane region" description="Helical" evidence="1">
    <location>
        <begin position="108"/>
        <end position="128"/>
    </location>
</feature>
<reference evidence="2 3" key="1">
    <citation type="submission" date="2016-11" db="EMBL/GenBank/DDBJ databases">
        <authorList>
            <person name="Jaros S."/>
            <person name="Januszkiewicz K."/>
            <person name="Wedrychowicz H."/>
        </authorList>
    </citation>
    <scope>NUCLEOTIDE SEQUENCE [LARGE SCALE GENOMIC DNA]</scope>
    <source>
        <strain evidence="2 3">DSM 21864</strain>
    </source>
</reference>
<dbReference type="EMBL" id="FQZO01000017">
    <property type="protein sequence ID" value="SHK08195.1"/>
    <property type="molecule type" value="Genomic_DNA"/>
</dbReference>
<accession>A0A1M6PJT4</accession>
<dbReference type="AlphaFoldDB" id="A0A1M6PJT4"/>
<keyword evidence="3" id="KW-1185">Reference proteome</keyword>
<dbReference type="STRING" id="1121298.SAMN05444401_0538"/>
<sequence length="172" mass="20450">MNLFLFSLFNFTIYSFLGWIIENVYCLFVTGGFQQDGFLRGPIKPMYGISVLLLVLYNKYFKVNTLTLLLLCFIIPTLIEYLSGYMLKKFFNKTYWDYSALTYNFKGLISLRFSLYWMLLSFTTLYLLQPVIDTLYTRFFNIYITLIPFIVVLLTLDLVYTVKFLRLDSLVR</sequence>
<feature type="transmembrane region" description="Helical" evidence="1">
    <location>
        <begin position="140"/>
        <end position="162"/>
    </location>
</feature>
<evidence type="ECO:0000313" key="3">
    <source>
        <dbReference type="Proteomes" id="UP000184080"/>
    </source>
</evidence>